<organism evidence="2 3">
    <name type="scientific">Piedraia hortae CBS 480.64</name>
    <dbReference type="NCBI Taxonomy" id="1314780"/>
    <lineage>
        <taxon>Eukaryota</taxon>
        <taxon>Fungi</taxon>
        <taxon>Dikarya</taxon>
        <taxon>Ascomycota</taxon>
        <taxon>Pezizomycotina</taxon>
        <taxon>Dothideomycetes</taxon>
        <taxon>Dothideomycetidae</taxon>
        <taxon>Capnodiales</taxon>
        <taxon>Piedraiaceae</taxon>
        <taxon>Piedraia</taxon>
    </lineage>
</organism>
<dbReference type="AlphaFoldDB" id="A0A6A7BW58"/>
<keyword evidence="3" id="KW-1185">Reference proteome</keyword>
<feature type="region of interest" description="Disordered" evidence="1">
    <location>
        <begin position="1"/>
        <end position="139"/>
    </location>
</feature>
<evidence type="ECO:0000313" key="2">
    <source>
        <dbReference type="EMBL" id="KAF2859444.1"/>
    </source>
</evidence>
<feature type="compositionally biased region" description="Basic and acidic residues" evidence="1">
    <location>
        <begin position="53"/>
        <end position="66"/>
    </location>
</feature>
<protein>
    <submittedName>
        <fullName evidence="2">Uncharacterized protein</fullName>
    </submittedName>
</protein>
<feature type="compositionally biased region" description="Acidic residues" evidence="1">
    <location>
        <begin position="96"/>
        <end position="115"/>
    </location>
</feature>
<accession>A0A6A7BW58</accession>
<dbReference type="EMBL" id="MU005993">
    <property type="protein sequence ID" value="KAF2859444.1"/>
    <property type="molecule type" value="Genomic_DNA"/>
</dbReference>
<dbReference type="Proteomes" id="UP000799421">
    <property type="component" value="Unassembled WGS sequence"/>
</dbReference>
<name>A0A6A7BW58_9PEZI</name>
<evidence type="ECO:0000313" key="3">
    <source>
        <dbReference type="Proteomes" id="UP000799421"/>
    </source>
</evidence>
<feature type="compositionally biased region" description="Basic and acidic residues" evidence="1">
    <location>
        <begin position="23"/>
        <end position="45"/>
    </location>
</feature>
<reference evidence="2" key="1">
    <citation type="journal article" date="2020" name="Stud. Mycol.">
        <title>101 Dothideomycetes genomes: a test case for predicting lifestyles and emergence of pathogens.</title>
        <authorList>
            <person name="Haridas S."/>
            <person name="Albert R."/>
            <person name="Binder M."/>
            <person name="Bloem J."/>
            <person name="Labutti K."/>
            <person name="Salamov A."/>
            <person name="Andreopoulos B."/>
            <person name="Baker S."/>
            <person name="Barry K."/>
            <person name="Bills G."/>
            <person name="Bluhm B."/>
            <person name="Cannon C."/>
            <person name="Castanera R."/>
            <person name="Culley D."/>
            <person name="Daum C."/>
            <person name="Ezra D."/>
            <person name="Gonzalez J."/>
            <person name="Henrissat B."/>
            <person name="Kuo A."/>
            <person name="Liang C."/>
            <person name="Lipzen A."/>
            <person name="Lutzoni F."/>
            <person name="Magnuson J."/>
            <person name="Mondo S."/>
            <person name="Nolan M."/>
            <person name="Ohm R."/>
            <person name="Pangilinan J."/>
            <person name="Park H.-J."/>
            <person name="Ramirez L."/>
            <person name="Alfaro M."/>
            <person name="Sun H."/>
            <person name="Tritt A."/>
            <person name="Yoshinaga Y."/>
            <person name="Zwiers L.-H."/>
            <person name="Turgeon B."/>
            <person name="Goodwin S."/>
            <person name="Spatafora J."/>
            <person name="Crous P."/>
            <person name="Grigoriev I."/>
        </authorList>
    </citation>
    <scope>NUCLEOTIDE SEQUENCE</scope>
    <source>
        <strain evidence="2">CBS 480.64</strain>
    </source>
</reference>
<sequence length="463" mass="47001">MICGPDEVAEDGWKWNFGVGPEVGRKLNSPEDVSGEKEKAGEEPRGNPAVEDSGAKEKAGLDESGWKLKAGVDAASGWKDNAGVEVSGAKEKSGDDESGWNENAGDDPGDADVDEAAGKPEEEEAGSKENAGVEDAGFEVPGIEESVGVGDAGANENAGVNVAGAKGNALEDPLPSLDNGKSLDCFGSKENAGVKDADLVAGTLLGLGESVGLGCGVDNNTAGELNGPPENDWLETGSGLIAGALDVTAGILVDFGIGEELITGRVELWAVPAELVEGVPSADAVIDTPELVAGANEKLVSDALWPGVKELGTTSELEDTGAVDELPVELAMLAGTTATVEDDRWKLITFDVLTESDVAGNPRLLIDDVAKAGADNDELSVAEAVVEASTLSEDEAAVLPVSKDPEKLGDTVPESAGSAVPDSIASVLVGEKWATNAELEADGAVASVTNSDDSVFELLASAV</sequence>
<proteinExistence type="predicted"/>
<gene>
    <name evidence="2" type="ORF">K470DRAFT_271615</name>
</gene>
<evidence type="ECO:0000256" key="1">
    <source>
        <dbReference type="SAM" id="MobiDB-lite"/>
    </source>
</evidence>